<dbReference type="RefSeq" id="WP_189829234.1">
    <property type="nucleotide sequence ID" value="NZ_BMVX01000053.1"/>
</dbReference>
<proteinExistence type="predicted"/>
<comment type="caution">
    <text evidence="2">The sequence shown here is derived from an EMBL/GenBank/DDBJ whole genome shotgun (WGS) entry which is preliminary data.</text>
</comment>
<protein>
    <submittedName>
        <fullName evidence="2">Uncharacterized protein</fullName>
    </submittedName>
</protein>
<dbReference type="Proteomes" id="UP000634660">
    <property type="component" value="Unassembled WGS sequence"/>
</dbReference>
<feature type="compositionally biased region" description="Low complexity" evidence="1">
    <location>
        <begin position="165"/>
        <end position="199"/>
    </location>
</feature>
<sequence>MEAHKARGIAAIHGAGATPGKGIDTIETALHRAETCGVDLHPHGQWGQINTITTALQPVHHVFREQAGPAFPELWADEHVADWLWQVSLTACTRIAELGLQRATPTAGPGGHPGVAALRAAGRAALVYTALADPAPAAPSTRPDPAIDLDEPARAAAPGAPDLHAQAAARAQNTERAAARRVSAPAARSRSTPTRRAPGQPAPPGAVRRGRLSARQAPPRTRRRSRQAGPEGGQASPRRHGDVEHPRECWRAVVP</sequence>
<reference evidence="2" key="1">
    <citation type="journal article" date="2014" name="Int. J. Syst. Evol. Microbiol.">
        <title>Complete genome sequence of Corynebacterium casei LMG S-19264T (=DSM 44701T), isolated from a smear-ripened cheese.</title>
        <authorList>
            <consortium name="US DOE Joint Genome Institute (JGI-PGF)"/>
            <person name="Walter F."/>
            <person name="Albersmeier A."/>
            <person name="Kalinowski J."/>
            <person name="Ruckert C."/>
        </authorList>
    </citation>
    <scope>NUCLEOTIDE SEQUENCE</scope>
    <source>
        <strain evidence="2">JCM 4834</strain>
    </source>
</reference>
<feature type="compositionally biased region" description="Basic and acidic residues" evidence="1">
    <location>
        <begin position="239"/>
        <end position="255"/>
    </location>
</feature>
<organism evidence="2 3">
    <name type="scientific">Streptomyces subrutilus</name>
    <dbReference type="NCBI Taxonomy" id="36818"/>
    <lineage>
        <taxon>Bacteria</taxon>
        <taxon>Bacillati</taxon>
        <taxon>Actinomycetota</taxon>
        <taxon>Actinomycetes</taxon>
        <taxon>Kitasatosporales</taxon>
        <taxon>Streptomycetaceae</taxon>
        <taxon>Streptomyces</taxon>
    </lineage>
</organism>
<evidence type="ECO:0000313" key="2">
    <source>
        <dbReference type="EMBL" id="GGZ99475.1"/>
    </source>
</evidence>
<dbReference type="AlphaFoldDB" id="A0A918RIT6"/>
<dbReference type="EMBL" id="BMVX01000053">
    <property type="protein sequence ID" value="GGZ99475.1"/>
    <property type="molecule type" value="Genomic_DNA"/>
</dbReference>
<feature type="region of interest" description="Disordered" evidence="1">
    <location>
        <begin position="134"/>
        <end position="255"/>
    </location>
</feature>
<name>A0A918RIT6_9ACTN</name>
<gene>
    <name evidence="2" type="ORF">GCM10010371_68640</name>
</gene>
<evidence type="ECO:0000313" key="3">
    <source>
        <dbReference type="Proteomes" id="UP000634660"/>
    </source>
</evidence>
<accession>A0A918RIT6</accession>
<reference evidence="2" key="2">
    <citation type="submission" date="2020-09" db="EMBL/GenBank/DDBJ databases">
        <authorList>
            <person name="Sun Q."/>
            <person name="Ohkuma M."/>
        </authorList>
    </citation>
    <scope>NUCLEOTIDE SEQUENCE</scope>
    <source>
        <strain evidence="2">JCM 4834</strain>
    </source>
</reference>
<evidence type="ECO:0000256" key="1">
    <source>
        <dbReference type="SAM" id="MobiDB-lite"/>
    </source>
</evidence>